<gene>
    <name evidence="3" type="ORF">SAMN02910343_01078</name>
</gene>
<dbReference type="OrthoDB" id="9807770at2"/>
<dbReference type="PANTHER" id="PTHR34477:SF1">
    <property type="entry name" value="UPF0213 PROTEIN YHBQ"/>
    <property type="match status" value="1"/>
</dbReference>
<reference evidence="3 4" key="1">
    <citation type="submission" date="2016-10" db="EMBL/GenBank/DDBJ databases">
        <authorList>
            <person name="de Groot N.N."/>
        </authorList>
    </citation>
    <scope>NUCLEOTIDE SEQUENCE [LARGE SCALE GENOMIC DNA]</scope>
    <source>
        <strain evidence="3 4">DSM 15230</strain>
    </source>
</reference>
<comment type="similarity">
    <text evidence="1">Belongs to the UPF0213 family.</text>
</comment>
<dbReference type="InterPro" id="IPR000305">
    <property type="entry name" value="GIY-YIG_endonuc"/>
</dbReference>
<protein>
    <submittedName>
        <fullName evidence="3">Putative endonuclease</fullName>
    </submittedName>
</protein>
<sequence>MTEEKSYYTYMVRCSDNSLYTGFTTDLSHRVSVHNRGKGARYTRSRLPVCLVWYQKFSSEHDARSLEVRIKHLSKKEKEDMVTSFTRLHTTHE</sequence>
<keyword evidence="3" id="KW-0255">Endonuclease</keyword>
<dbReference type="Proteomes" id="UP000199689">
    <property type="component" value="Unassembled WGS sequence"/>
</dbReference>
<dbReference type="EMBL" id="FMXA01000012">
    <property type="protein sequence ID" value="SDA52141.1"/>
    <property type="molecule type" value="Genomic_DNA"/>
</dbReference>
<evidence type="ECO:0000256" key="1">
    <source>
        <dbReference type="ARBA" id="ARBA00007435"/>
    </source>
</evidence>
<feature type="domain" description="GIY-YIG" evidence="2">
    <location>
        <begin position="5"/>
        <end position="80"/>
    </location>
</feature>
<dbReference type="InterPro" id="IPR035901">
    <property type="entry name" value="GIY-YIG_endonuc_sf"/>
</dbReference>
<evidence type="ECO:0000259" key="2">
    <source>
        <dbReference type="PROSITE" id="PS50164"/>
    </source>
</evidence>
<dbReference type="Pfam" id="PF01541">
    <property type="entry name" value="GIY-YIG"/>
    <property type="match status" value="1"/>
</dbReference>
<dbReference type="PANTHER" id="PTHR34477">
    <property type="entry name" value="UPF0213 PROTEIN YHBQ"/>
    <property type="match status" value="1"/>
</dbReference>
<dbReference type="GO" id="GO:0004519">
    <property type="term" value="F:endonuclease activity"/>
    <property type="evidence" value="ECO:0007669"/>
    <property type="project" value="UniProtKB-KW"/>
</dbReference>
<accession>A0A1G5W1W0</accession>
<keyword evidence="3" id="KW-0378">Hydrolase</keyword>
<keyword evidence="3" id="KW-0540">Nuclease</keyword>
<dbReference type="STRING" id="209880.SAMN02910343_01078"/>
<dbReference type="Gene3D" id="3.40.1440.10">
    <property type="entry name" value="GIY-YIG endonuclease"/>
    <property type="match status" value="1"/>
</dbReference>
<organism evidence="3 4">
    <name type="scientific">Allisonella histaminiformans</name>
    <dbReference type="NCBI Taxonomy" id="209880"/>
    <lineage>
        <taxon>Bacteria</taxon>
        <taxon>Bacillati</taxon>
        <taxon>Bacillota</taxon>
        <taxon>Negativicutes</taxon>
        <taxon>Veillonellales</taxon>
        <taxon>Veillonellaceae</taxon>
        <taxon>Allisonella</taxon>
    </lineage>
</organism>
<dbReference type="CDD" id="cd10456">
    <property type="entry name" value="GIY-YIG_UPF0213"/>
    <property type="match status" value="1"/>
</dbReference>
<evidence type="ECO:0000313" key="3">
    <source>
        <dbReference type="EMBL" id="SDA52141.1"/>
    </source>
</evidence>
<dbReference type="AlphaFoldDB" id="A0A1G5W1W0"/>
<name>A0A1G5W1W0_9FIRM</name>
<proteinExistence type="inferred from homology"/>
<keyword evidence="4" id="KW-1185">Reference proteome</keyword>
<dbReference type="PROSITE" id="PS50164">
    <property type="entry name" value="GIY_YIG"/>
    <property type="match status" value="1"/>
</dbReference>
<dbReference type="InterPro" id="IPR050190">
    <property type="entry name" value="UPF0213_domain"/>
</dbReference>
<dbReference type="GeneID" id="87756099"/>
<dbReference type="SUPFAM" id="SSF82771">
    <property type="entry name" value="GIY-YIG endonuclease"/>
    <property type="match status" value="1"/>
</dbReference>
<dbReference type="RefSeq" id="WP_091364587.1">
    <property type="nucleotide sequence ID" value="NZ_FMXA01000012.1"/>
</dbReference>
<evidence type="ECO:0000313" key="4">
    <source>
        <dbReference type="Proteomes" id="UP000199689"/>
    </source>
</evidence>